<dbReference type="NCBIfam" id="TIGR02406">
    <property type="entry name" value="ectoine_EctA"/>
    <property type="match status" value="1"/>
</dbReference>
<dbReference type="Proteomes" id="UP000033608">
    <property type="component" value="Unassembled WGS sequence"/>
</dbReference>
<protein>
    <recommendedName>
        <fullName evidence="4 8">L-2,4-diaminobutyric acid acetyltransferase</fullName>
        <shortName evidence="8">DABA acetyltransferase</shortName>
        <ecNumber evidence="3 8">2.3.1.178</ecNumber>
    </recommendedName>
</protein>
<evidence type="ECO:0000313" key="12">
    <source>
        <dbReference type="Proteomes" id="UP000033608"/>
    </source>
</evidence>
<evidence type="ECO:0000313" key="11">
    <source>
        <dbReference type="EMBL" id="SHF62623.1"/>
    </source>
</evidence>
<evidence type="ECO:0000256" key="7">
    <source>
        <dbReference type="ARBA" id="ARBA00048924"/>
    </source>
</evidence>
<dbReference type="InterPro" id="IPR000182">
    <property type="entry name" value="GNAT_dom"/>
</dbReference>
<evidence type="ECO:0000256" key="8">
    <source>
        <dbReference type="RuleBase" id="RU365045"/>
    </source>
</evidence>
<dbReference type="STRING" id="1121477.SAMN02745223_03156"/>
<evidence type="ECO:0000256" key="6">
    <source>
        <dbReference type="ARBA" id="ARBA00023315"/>
    </source>
</evidence>
<dbReference type="Pfam" id="PF00583">
    <property type="entry name" value="Acetyltransf_1"/>
    <property type="match status" value="1"/>
</dbReference>
<reference evidence="11 13" key="2">
    <citation type="submission" date="2016-11" db="EMBL/GenBank/DDBJ databases">
        <authorList>
            <person name="Jaros S."/>
            <person name="Januszkiewicz K."/>
            <person name="Wedrychowicz H."/>
        </authorList>
    </citation>
    <scope>NUCLEOTIDE SEQUENCE [LARGE SCALE GENOMIC DNA]</scope>
    <source>
        <strain evidence="11 13">DSM 17137</strain>
    </source>
</reference>
<evidence type="ECO:0000313" key="13">
    <source>
        <dbReference type="Proteomes" id="UP000184533"/>
    </source>
</evidence>
<comment type="catalytic activity">
    <reaction evidence="7 8">
        <text>L-2,4-diaminobutanoate + acetyl-CoA = (2S)-4-acetamido-2-aminobutanoate + CoA + H(+)</text>
        <dbReference type="Rhea" id="RHEA:16901"/>
        <dbReference type="ChEBI" id="CHEBI:15378"/>
        <dbReference type="ChEBI" id="CHEBI:57287"/>
        <dbReference type="ChEBI" id="CHEBI:57288"/>
        <dbReference type="ChEBI" id="CHEBI:58761"/>
        <dbReference type="ChEBI" id="CHEBI:58929"/>
        <dbReference type="EC" id="2.3.1.178"/>
    </reaction>
</comment>
<gene>
    <name evidence="8" type="primary">ectA</name>
    <name evidence="11" type="ORF">SAMN02745223_03156</name>
    <name evidence="10" type="ORF">VW29_10405</name>
</gene>
<dbReference type="UniPathway" id="UPA00067">
    <property type="reaction ID" value="UER00122"/>
</dbReference>
<evidence type="ECO:0000256" key="1">
    <source>
        <dbReference type="ARBA" id="ARBA00004978"/>
    </source>
</evidence>
<dbReference type="GO" id="GO:0033816">
    <property type="term" value="F:diaminobutyrate acetyltransferase activity"/>
    <property type="evidence" value="ECO:0007669"/>
    <property type="project" value="UniProtKB-EC"/>
</dbReference>
<evidence type="ECO:0000256" key="2">
    <source>
        <dbReference type="ARBA" id="ARBA00010712"/>
    </source>
</evidence>
<evidence type="ECO:0000313" key="10">
    <source>
        <dbReference type="EMBL" id="KKB84449.1"/>
    </source>
</evidence>
<comment type="function">
    <text evidence="8">Catalyzes the acetylation of L-2,4-diaminobutyrate (DABA) to gamma-N-acetyl-alpha,gamma-diaminobutyric acid (ADABA) with acetyl coenzyme A.</text>
</comment>
<dbReference type="EMBL" id="FQVC01000010">
    <property type="protein sequence ID" value="SHF62623.1"/>
    <property type="molecule type" value="Genomic_DNA"/>
</dbReference>
<dbReference type="GO" id="GO:0019491">
    <property type="term" value="P:ectoine biosynthetic process"/>
    <property type="evidence" value="ECO:0007669"/>
    <property type="project" value="UniProtKB-UniPathway"/>
</dbReference>
<dbReference type="InterPro" id="IPR012772">
    <property type="entry name" value="Ectoine_EctA"/>
</dbReference>
<evidence type="ECO:0000259" key="9">
    <source>
        <dbReference type="PROSITE" id="PS51186"/>
    </source>
</evidence>
<dbReference type="PROSITE" id="PS51186">
    <property type="entry name" value="GNAT"/>
    <property type="match status" value="1"/>
</dbReference>
<keyword evidence="6 8" id="KW-0012">Acyltransferase</keyword>
<dbReference type="OrthoDB" id="2436196at2"/>
<dbReference type="CDD" id="cd04301">
    <property type="entry name" value="NAT_SF"/>
    <property type="match status" value="1"/>
</dbReference>
<dbReference type="SUPFAM" id="SSF55729">
    <property type="entry name" value="Acyl-CoA N-acyltransferases (Nat)"/>
    <property type="match status" value="1"/>
</dbReference>
<accession>A0A0F5LQM5</accession>
<dbReference type="InterPro" id="IPR016181">
    <property type="entry name" value="Acyl_CoA_acyltransferase"/>
</dbReference>
<evidence type="ECO:0000256" key="3">
    <source>
        <dbReference type="ARBA" id="ARBA00012355"/>
    </source>
</evidence>
<evidence type="ECO:0000256" key="4">
    <source>
        <dbReference type="ARBA" id="ARBA00017935"/>
    </source>
</evidence>
<comment type="similarity">
    <text evidence="2 8">Belongs to the acetyltransferase family. EctA subfamily.</text>
</comment>
<organism evidence="10 12">
    <name type="scientific">Devosia limi DSM 17137</name>
    <dbReference type="NCBI Taxonomy" id="1121477"/>
    <lineage>
        <taxon>Bacteria</taxon>
        <taxon>Pseudomonadati</taxon>
        <taxon>Pseudomonadota</taxon>
        <taxon>Alphaproteobacteria</taxon>
        <taxon>Hyphomicrobiales</taxon>
        <taxon>Devosiaceae</taxon>
        <taxon>Devosia</taxon>
    </lineage>
</organism>
<dbReference type="AlphaFoldDB" id="A0A0F5LQM5"/>
<dbReference type="Gene3D" id="3.40.630.30">
    <property type="match status" value="1"/>
</dbReference>
<comment type="pathway">
    <text evidence="1 8">Amine and polyamine biosynthesis; ectoine biosynthesis; L-ectoine from L-aspartate 4-semialdehyde: step 2/3.</text>
</comment>
<dbReference type="EC" id="2.3.1.178" evidence="3 8"/>
<name>A0A0F5LQM5_9HYPH</name>
<dbReference type="Proteomes" id="UP000184533">
    <property type="component" value="Unassembled WGS sequence"/>
</dbReference>
<dbReference type="PATRIC" id="fig|1121477.3.peg.3208"/>
<keyword evidence="12" id="KW-1185">Reference proteome</keyword>
<feature type="domain" description="N-acetyltransferase" evidence="9">
    <location>
        <begin position="20"/>
        <end position="159"/>
    </location>
</feature>
<proteinExistence type="inferred from homology"/>
<sequence length="188" mass="20240">MIYGNSVISDAAGWRPETSPVIRRPQSTDGFAVWQLIGQTPQLDDNSLYCNLLQCSHFAATSAIAEAGGAVVGWLSGHVPPGQPDTLFVWQVCVAEQARGRGLGKKMIGDVLARPESAGIRHVQCTITQDNAASWALFTAVARTVKAQLSQIEHFLKDEHFAGRHDAEFAVSIGPFDRERAAAALNAD</sequence>
<evidence type="ECO:0000256" key="5">
    <source>
        <dbReference type="ARBA" id="ARBA00022679"/>
    </source>
</evidence>
<keyword evidence="5 8" id="KW-0808">Transferase</keyword>
<reference evidence="10 12" key="1">
    <citation type="submission" date="2015-03" db="EMBL/GenBank/DDBJ databases">
        <authorList>
            <person name="Hassan Y.I."/>
            <person name="Lepp D."/>
            <person name="Zhou T."/>
        </authorList>
    </citation>
    <scope>NUCLEOTIDE SEQUENCE [LARGE SCALE GENOMIC DNA]</scope>
    <source>
        <strain evidence="10 12">DSM 17137</strain>
    </source>
</reference>
<dbReference type="EMBL" id="LAJF01000076">
    <property type="protein sequence ID" value="KKB84449.1"/>
    <property type="molecule type" value="Genomic_DNA"/>
</dbReference>